<feature type="compositionally biased region" description="Basic and acidic residues" evidence="1">
    <location>
        <begin position="208"/>
        <end position="217"/>
    </location>
</feature>
<evidence type="ECO:0000313" key="3">
    <source>
        <dbReference type="Proteomes" id="UP000027920"/>
    </source>
</evidence>
<sequence length="695" mass="75279">MAGHRRNQSRGSFSIFSFDTIRSFSRAGSRQAARIPSRDELHERAVSSLSYNCDPHNQPPSSPSPHATKFHSHVSSKPACPTHQENNGQIPGRFASSTITARALSARQKVSQILRPLSWSSLQKPFSQGPSCPRSVSTQLPKASSTSTVGRSVISAPTLTSTTNVEIARTECVHCGEISEAAFSQSTWDSQVDWVARTSVDKSSTSGHDSHFERAQPGKEGASPAGRTFRGGRMFSLGNALRARIKPSSLSNWKENALLPQSCPPASGDPIVQNTSSIRADPRYRVETLGHYRGKMKGFAWGSHIRRKSVNNAPNLLSSQQDPPLLGRLNDMDAMRSHTIQGDGDSAFGSLTRSFASAVDKLDFHSPLPHNASFLRSKSSFFNIKKGISDNNGHQELSQTEHEKATFASTSSLHKSDTTKRAKPHVVIPLRGGNPSTNGILAGRKIAPEPIVYSPEHNGYIPSKPVEGHPKGVHPLRMHPPSPKSTLAMKPQRAETPSQMSEDGSECISLEDAPIYSPSLGDLSQYARETPPSSKNAKLQPRKAVAIDTTPTRVFVKEKKHNSSLGVSLKKSSSALSLFSKGRLARVAAAADKGHRHGSRASTLPRTEGVALQPRDTNQKMGLPNEKQVKKSRSLHLGGLFKRESSSTLGPSTPRDRSTGFQPATPSPLRNVTRVRRSQSTAQESPPLLTKGAVQ</sequence>
<feature type="compositionally biased region" description="Polar residues" evidence="1">
    <location>
        <begin position="659"/>
        <end position="670"/>
    </location>
</feature>
<evidence type="ECO:0000256" key="1">
    <source>
        <dbReference type="SAM" id="MobiDB-lite"/>
    </source>
</evidence>
<dbReference type="RefSeq" id="XP_013255903.1">
    <property type="nucleotide sequence ID" value="XM_013400449.1"/>
</dbReference>
<dbReference type="OrthoDB" id="4117985at2759"/>
<dbReference type="EMBL" id="AMGV01000014">
    <property type="protein sequence ID" value="KEF53313.1"/>
    <property type="molecule type" value="Genomic_DNA"/>
</dbReference>
<accession>A0A072P238</accession>
<feature type="region of interest" description="Disordered" evidence="1">
    <location>
        <begin position="50"/>
        <end position="91"/>
    </location>
</feature>
<feature type="non-terminal residue" evidence="2">
    <location>
        <position position="695"/>
    </location>
</feature>
<proteinExistence type="predicted"/>
<comment type="caution">
    <text evidence="2">The sequence shown here is derived from an EMBL/GenBank/DDBJ whole genome shotgun (WGS) entry which is preliminary data.</text>
</comment>
<protein>
    <submittedName>
        <fullName evidence="2">Uncharacterized protein</fullName>
    </submittedName>
</protein>
<evidence type="ECO:0000313" key="2">
    <source>
        <dbReference type="EMBL" id="KEF53313.1"/>
    </source>
</evidence>
<name>A0A072P238_9EURO</name>
<feature type="region of interest" description="Disordered" evidence="1">
    <location>
        <begin position="590"/>
        <end position="695"/>
    </location>
</feature>
<dbReference type="GeneID" id="25285665"/>
<feature type="region of interest" description="Disordered" evidence="1">
    <location>
        <begin position="200"/>
        <end position="231"/>
    </location>
</feature>
<gene>
    <name evidence="2" type="ORF">A1O9_10761</name>
</gene>
<dbReference type="AlphaFoldDB" id="A0A072P238"/>
<feature type="region of interest" description="Disordered" evidence="1">
    <location>
        <begin position="479"/>
        <end position="504"/>
    </location>
</feature>
<organism evidence="2 3">
    <name type="scientific">Exophiala aquamarina CBS 119918</name>
    <dbReference type="NCBI Taxonomy" id="1182545"/>
    <lineage>
        <taxon>Eukaryota</taxon>
        <taxon>Fungi</taxon>
        <taxon>Dikarya</taxon>
        <taxon>Ascomycota</taxon>
        <taxon>Pezizomycotina</taxon>
        <taxon>Eurotiomycetes</taxon>
        <taxon>Chaetothyriomycetidae</taxon>
        <taxon>Chaetothyriales</taxon>
        <taxon>Herpotrichiellaceae</taxon>
        <taxon>Exophiala</taxon>
    </lineage>
</organism>
<dbReference type="VEuPathDB" id="FungiDB:A1O9_10761"/>
<dbReference type="Proteomes" id="UP000027920">
    <property type="component" value="Unassembled WGS sequence"/>
</dbReference>
<dbReference type="HOGENOM" id="CLU_023042_0_0_1"/>
<reference evidence="2 3" key="1">
    <citation type="submission" date="2013-03" db="EMBL/GenBank/DDBJ databases">
        <title>The Genome Sequence of Exophiala aquamarina CBS 119918.</title>
        <authorList>
            <consortium name="The Broad Institute Genomics Platform"/>
            <person name="Cuomo C."/>
            <person name="de Hoog S."/>
            <person name="Gorbushina A."/>
            <person name="Walker B."/>
            <person name="Young S.K."/>
            <person name="Zeng Q."/>
            <person name="Gargeya S."/>
            <person name="Fitzgerald M."/>
            <person name="Haas B."/>
            <person name="Abouelleil A."/>
            <person name="Allen A.W."/>
            <person name="Alvarado L."/>
            <person name="Arachchi H.M."/>
            <person name="Berlin A.M."/>
            <person name="Chapman S.B."/>
            <person name="Gainer-Dewar J."/>
            <person name="Goldberg J."/>
            <person name="Griggs A."/>
            <person name="Gujja S."/>
            <person name="Hansen M."/>
            <person name="Howarth C."/>
            <person name="Imamovic A."/>
            <person name="Ireland A."/>
            <person name="Larimer J."/>
            <person name="McCowan C."/>
            <person name="Murphy C."/>
            <person name="Pearson M."/>
            <person name="Poon T.W."/>
            <person name="Priest M."/>
            <person name="Roberts A."/>
            <person name="Saif S."/>
            <person name="Shea T."/>
            <person name="Sisk P."/>
            <person name="Sykes S."/>
            <person name="Wortman J."/>
            <person name="Nusbaum C."/>
            <person name="Birren B."/>
        </authorList>
    </citation>
    <scope>NUCLEOTIDE SEQUENCE [LARGE SCALE GENOMIC DNA]</scope>
    <source>
        <strain evidence="2 3">CBS 119918</strain>
    </source>
</reference>
<keyword evidence="3" id="KW-1185">Reference proteome</keyword>